<reference evidence="1" key="1">
    <citation type="journal article" date="2015" name="Nature">
        <title>Complex archaea that bridge the gap between prokaryotes and eukaryotes.</title>
        <authorList>
            <person name="Spang A."/>
            <person name="Saw J.H."/>
            <person name="Jorgensen S.L."/>
            <person name="Zaremba-Niedzwiedzka K."/>
            <person name="Martijn J."/>
            <person name="Lind A.E."/>
            <person name="van Eijk R."/>
            <person name="Schleper C."/>
            <person name="Guy L."/>
            <person name="Ettema T.J."/>
        </authorList>
    </citation>
    <scope>NUCLEOTIDE SEQUENCE</scope>
</reference>
<comment type="caution">
    <text evidence="1">The sequence shown here is derived from an EMBL/GenBank/DDBJ whole genome shotgun (WGS) entry which is preliminary data.</text>
</comment>
<evidence type="ECO:0000313" key="1">
    <source>
        <dbReference type="EMBL" id="KKL62113.1"/>
    </source>
</evidence>
<dbReference type="EMBL" id="LAZR01028591">
    <property type="protein sequence ID" value="KKL62113.1"/>
    <property type="molecule type" value="Genomic_DNA"/>
</dbReference>
<gene>
    <name evidence="1" type="ORF">LCGC14_2188420</name>
</gene>
<organism evidence="1">
    <name type="scientific">marine sediment metagenome</name>
    <dbReference type="NCBI Taxonomy" id="412755"/>
    <lineage>
        <taxon>unclassified sequences</taxon>
        <taxon>metagenomes</taxon>
        <taxon>ecological metagenomes</taxon>
    </lineage>
</organism>
<sequence>MKQIQYRPTSSDFAPEITGQFIVSAQCYRCGDQTNVAIDKDEDFDRAEADYWQKRYRDLMASVNTLLSDTEHRTGFNPAKEVFTRMLVEIRNKFARENPGRYDEQA</sequence>
<proteinExistence type="predicted"/>
<protein>
    <submittedName>
        <fullName evidence="1">Uncharacterized protein</fullName>
    </submittedName>
</protein>
<name>A0A0F9DK65_9ZZZZ</name>
<accession>A0A0F9DK65</accession>
<dbReference type="AlphaFoldDB" id="A0A0F9DK65"/>